<dbReference type="RefSeq" id="WP_230000187.1">
    <property type="nucleotide sequence ID" value="NZ_JAJJMN010000001.1"/>
</dbReference>
<evidence type="ECO:0000313" key="1">
    <source>
        <dbReference type="EMBL" id="MCC9018893.1"/>
    </source>
</evidence>
<proteinExistence type="predicted"/>
<dbReference type="Proteomes" id="UP001430700">
    <property type="component" value="Unassembled WGS sequence"/>
</dbReference>
<protein>
    <submittedName>
        <fullName evidence="1">Uncharacterized protein</fullName>
    </submittedName>
</protein>
<gene>
    <name evidence="1" type="ORF">LNQ34_14070</name>
</gene>
<accession>A0ABS8M3U5</accession>
<name>A0ABS8M3U5_9FLAO</name>
<sequence length="95" mass="10823">MMNIYICDFLNANNIAQIANLFQTTIKNPMPGIEYPLIFNVGNPQFYFLDFIAVKPTAKTGYEIIGLFTAQEINDNNLLLKKVNELKSKWCESAN</sequence>
<evidence type="ECO:0000313" key="2">
    <source>
        <dbReference type="Proteomes" id="UP001430700"/>
    </source>
</evidence>
<keyword evidence="2" id="KW-1185">Reference proteome</keyword>
<dbReference type="EMBL" id="JAJJMN010000001">
    <property type="protein sequence ID" value="MCC9018893.1"/>
    <property type="molecule type" value="Genomic_DNA"/>
</dbReference>
<comment type="caution">
    <text evidence="1">The sequence shown here is derived from an EMBL/GenBank/DDBJ whole genome shotgun (WGS) entry which is preliminary data.</text>
</comment>
<organism evidence="1 2">
    <name type="scientific">Flavobacterium lipolyticum</name>
    <dbReference type="NCBI Taxonomy" id="2893754"/>
    <lineage>
        <taxon>Bacteria</taxon>
        <taxon>Pseudomonadati</taxon>
        <taxon>Bacteroidota</taxon>
        <taxon>Flavobacteriia</taxon>
        <taxon>Flavobacteriales</taxon>
        <taxon>Flavobacteriaceae</taxon>
        <taxon>Flavobacterium</taxon>
    </lineage>
</organism>
<reference evidence="1" key="1">
    <citation type="submission" date="2021-11" db="EMBL/GenBank/DDBJ databases">
        <title>Description of novel Flavobacterium species.</title>
        <authorList>
            <person name="Saticioglu I.B."/>
            <person name="Ay H."/>
            <person name="Altun S."/>
            <person name="Duman M."/>
        </authorList>
    </citation>
    <scope>NUCLEOTIDE SEQUENCE</scope>
    <source>
        <strain evidence="1">F-126</strain>
    </source>
</reference>